<evidence type="ECO:0000313" key="5">
    <source>
        <dbReference type="EMBL" id="MFC4426891.1"/>
    </source>
</evidence>
<evidence type="ECO:0000256" key="1">
    <source>
        <dbReference type="ARBA" id="ARBA00022741"/>
    </source>
</evidence>
<keyword evidence="2 5" id="KW-0378">Hydrolase</keyword>
<accession>A0ABV8XPQ0</accession>
<dbReference type="InterPro" id="IPR029000">
    <property type="entry name" value="Cyclophilin-like_dom_sf"/>
</dbReference>
<feature type="domain" description="Carboxyltransferase" evidence="4">
    <location>
        <begin position="10"/>
        <end position="199"/>
    </location>
</feature>
<dbReference type="InterPro" id="IPR010016">
    <property type="entry name" value="PxpB"/>
</dbReference>
<proteinExistence type="predicted"/>
<dbReference type="Gene3D" id="2.40.100.10">
    <property type="entry name" value="Cyclophilin-like"/>
    <property type="match status" value="1"/>
</dbReference>
<dbReference type="Pfam" id="PF02682">
    <property type="entry name" value="CT_C_D"/>
    <property type="match status" value="1"/>
</dbReference>
<evidence type="ECO:0000259" key="4">
    <source>
        <dbReference type="SMART" id="SM00796"/>
    </source>
</evidence>
<dbReference type="GO" id="GO:0016787">
    <property type="term" value="F:hydrolase activity"/>
    <property type="evidence" value="ECO:0007669"/>
    <property type="project" value="UniProtKB-KW"/>
</dbReference>
<keyword evidence="3" id="KW-0067">ATP-binding</keyword>
<dbReference type="EMBL" id="JBHSEH010000013">
    <property type="protein sequence ID" value="MFC4426891.1"/>
    <property type="molecule type" value="Genomic_DNA"/>
</dbReference>
<name>A0ABV8XPQ0_9DEIO</name>
<dbReference type="PANTHER" id="PTHR34698:SF2">
    <property type="entry name" value="5-OXOPROLINASE SUBUNIT B"/>
    <property type="match status" value="1"/>
</dbReference>
<dbReference type="Proteomes" id="UP001595998">
    <property type="component" value="Unassembled WGS sequence"/>
</dbReference>
<evidence type="ECO:0000256" key="3">
    <source>
        <dbReference type="ARBA" id="ARBA00022840"/>
    </source>
</evidence>
<dbReference type="SMART" id="SM00796">
    <property type="entry name" value="AHS1"/>
    <property type="match status" value="1"/>
</dbReference>
<dbReference type="RefSeq" id="WP_380039841.1">
    <property type="nucleotide sequence ID" value="NZ_JBHSEH010000013.1"/>
</dbReference>
<keyword evidence="1" id="KW-0547">Nucleotide-binding</keyword>
<dbReference type="SUPFAM" id="SSF160467">
    <property type="entry name" value="PH0987 N-terminal domain-like"/>
    <property type="match status" value="1"/>
</dbReference>
<organism evidence="5 6">
    <name type="scientific">Deinococcus navajonensis</name>
    <dbReference type="NCBI Taxonomy" id="309884"/>
    <lineage>
        <taxon>Bacteria</taxon>
        <taxon>Thermotogati</taxon>
        <taxon>Deinococcota</taxon>
        <taxon>Deinococci</taxon>
        <taxon>Deinococcales</taxon>
        <taxon>Deinococcaceae</taxon>
        <taxon>Deinococcus</taxon>
    </lineage>
</organism>
<comment type="caution">
    <text evidence="5">The sequence shown here is derived from an EMBL/GenBank/DDBJ whole genome shotgun (WGS) entry which is preliminary data.</text>
</comment>
<dbReference type="PANTHER" id="PTHR34698">
    <property type="entry name" value="5-OXOPROLINASE SUBUNIT B"/>
    <property type="match status" value="1"/>
</dbReference>
<evidence type="ECO:0000256" key="2">
    <source>
        <dbReference type="ARBA" id="ARBA00022801"/>
    </source>
</evidence>
<reference evidence="6" key="1">
    <citation type="journal article" date="2019" name="Int. J. Syst. Evol. Microbiol.">
        <title>The Global Catalogue of Microorganisms (GCM) 10K type strain sequencing project: providing services to taxonomists for standard genome sequencing and annotation.</title>
        <authorList>
            <consortium name="The Broad Institute Genomics Platform"/>
            <consortium name="The Broad Institute Genome Sequencing Center for Infectious Disease"/>
            <person name="Wu L."/>
            <person name="Ma J."/>
        </authorList>
    </citation>
    <scope>NUCLEOTIDE SEQUENCE [LARGE SCALE GENOMIC DNA]</scope>
    <source>
        <strain evidence="6">CCUG 56029</strain>
    </source>
</reference>
<evidence type="ECO:0000313" key="6">
    <source>
        <dbReference type="Proteomes" id="UP001595998"/>
    </source>
</evidence>
<protein>
    <submittedName>
        <fullName evidence="5">Allophanate hydrolase subunit 1</fullName>
    </submittedName>
</protein>
<dbReference type="InterPro" id="IPR003833">
    <property type="entry name" value="CT_C_D"/>
</dbReference>
<sequence>MSPAPQSEQPVFEPLGDAALLVRTPRAQALRASLLASPLPGVKEAVPALRVLTVLFDPLRVDVHTLETALRARLASLPPEDAVVGQEVVFPVHFGGPDLDWCAAHAGLGVPAFIDAVCAAPLEVAFLGFTPGFGFLSGLPSHLQMPRLPTPRERVPAGSVALGGPWAGVYPRETPGGWRLIGHTEAALFDLRRRPPLLWQPGDRVRFVPLEPA</sequence>
<gene>
    <name evidence="5" type="ORF">ACFOZ9_11790</name>
</gene>
<keyword evidence="6" id="KW-1185">Reference proteome</keyword>
<dbReference type="SUPFAM" id="SSF50891">
    <property type="entry name" value="Cyclophilin-like"/>
    <property type="match status" value="1"/>
</dbReference>
<dbReference type="Gene3D" id="3.30.1360.40">
    <property type="match status" value="1"/>
</dbReference>